<comment type="function">
    <text evidence="6">Catalyzes the formation of acetyl phosphate from acetate and ATP. Can also catalyze the reverse reaction.</text>
</comment>
<feature type="binding site" evidence="6">
    <location>
        <position position="7"/>
    </location>
    <ligand>
        <name>Mg(2+)</name>
        <dbReference type="ChEBI" id="CHEBI:18420"/>
    </ligand>
</feature>
<dbReference type="RefSeq" id="WP_168510957.1">
    <property type="nucleotide sequence ID" value="NZ_JAAXLS010000001.1"/>
</dbReference>
<keyword evidence="2 6" id="KW-0808">Transferase</keyword>
<evidence type="ECO:0000256" key="3">
    <source>
        <dbReference type="ARBA" id="ARBA00022741"/>
    </source>
</evidence>
<dbReference type="Pfam" id="PF00871">
    <property type="entry name" value="Acetate_kinase"/>
    <property type="match status" value="1"/>
</dbReference>
<dbReference type="SUPFAM" id="SSF53067">
    <property type="entry name" value="Actin-like ATPase domain"/>
    <property type="match status" value="2"/>
</dbReference>
<feature type="site" description="Transition state stabilizer" evidence="6">
    <location>
        <position position="145"/>
    </location>
</feature>
<comment type="subunit">
    <text evidence="6">Homodimer.</text>
</comment>
<dbReference type="PANTHER" id="PTHR21060">
    <property type="entry name" value="ACETATE KINASE"/>
    <property type="match status" value="1"/>
</dbReference>
<comment type="catalytic activity">
    <reaction evidence="6">
        <text>acetate + ATP = acetyl phosphate + ADP</text>
        <dbReference type="Rhea" id="RHEA:11352"/>
        <dbReference type="ChEBI" id="CHEBI:22191"/>
        <dbReference type="ChEBI" id="CHEBI:30089"/>
        <dbReference type="ChEBI" id="CHEBI:30616"/>
        <dbReference type="ChEBI" id="CHEBI:456216"/>
        <dbReference type="EC" id="2.7.2.1"/>
    </reaction>
</comment>
<proteinExistence type="inferred from homology"/>
<dbReference type="EC" id="2.7.2.1" evidence="6"/>
<organism evidence="8 9">
    <name type="scientific">Amycolatopsis acididurans</name>
    <dbReference type="NCBI Taxonomy" id="2724524"/>
    <lineage>
        <taxon>Bacteria</taxon>
        <taxon>Bacillati</taxon>
        <taxon>Actinomycetota</taxon>
        <taxon>Actinomycetes</taxon>
        <taxon>Pseudonocardiales</taxon>
        <taxon>Pseudonocardiaceae</taxon>
        <taxon>Amycolatopsis</taxon>
    </lineage>
</organism>
<feature type="site" description="Transition state stabilizer" evidence="6">
    <location>
        <position position="204"/>
    </location>
</feature>
<feature type="binding site" evidence="6">
    <location>
        <position position="346"/>
    </location>
    <ligand>
        <name>Mg(2+)</name>
        <dbReference type="ChEBI" id="CHEBI:18420"/>
    </ligand>
</feature>
<dbReference type="PANTHER" id="PTHR21060:SF15">
    <property type="entry name" value="ACETATE KINASE-RELATED"/>
    <property type="match status" value="1"/>
</dbReference>
<comment type="pathway">
    <text evidence="6">Metabolic intermediate biosynthesis; acetyl-CoA biosynthesis; acetyl-CoA from acetate: step 1/2.</text>
</comment>
<dbReference type="InterPro" id="IPR000890">
    <property type="entry name" value="Aliphatic_acid_kin_short-chain"/>
</dbReference>
<dbReference type="GO" id="GO:0016301">
    <property type="term" value="F:kinase activity"/>
    <property type="evidence" value="ECO:0007669"/>
    <property type="project" value="UniProtKB-KW"/>
</dbReference>
<dbReference type="EMBL" id="JAAXLS010000001">
    <property type="protein sequence ID" value="NKQ51789.1"/>
    <property type="molecule type" value="Genomic_DNA"/>
</dbReference>
<feature type="active site" description="Proton donor/acceptor" evidence="6">
    <location>
        <position position="113"/>
    </location>
</feature>
<dbReference type="PRINTS" id="PR00471">
    <property type="entry name" value="ACETATEKNASE"/>
</dbReference>
<keyword evidence="6" id="KW-0479">Metal-binding</keyword>
<keyword evidence="5 6" id="KW-0067">ATP-binding</keyword>
<evidence type="ECO:0000256" key="5">
    <source>
        <dbReference type="ARBA" id="ARBA00022840"/>
    </source>
</evidence>
<dbReference type="Gene3D" id="3.30.420.40">
    <property type="match status" value="2"/>
</dbReference>
<dbReference type="HAMAP" id="MF_00020">
    <property type="entry name" value="Acetate_kinase"/>
    <property type="match status" value="1"/>
</dbReference>
<keyword evidence="6" id="KW-0460">Magnesium</keyword>
<comment type="cofactor">
    <cofactor evidence="6">
        <name>Mg(2+)</name>
        <dbReference type="ChEBI" id="CHEBI:18420"/>
    </cofactor>
    <cofactor evidence="6">
        <name>Mn(2+)</name>
        <dbReference type="ChEBI" id="CHEBI:29035"/>
    </cofactor>
    <text evidence="6">Mg(2+). Can also accept Mn(2+).</text>
</comment>
<accession>A0ABX1IYG9</accession>
<dbReference type="Proteomes" id="UP000715441">
    <property type="component" value="Unassembled WGS sequence"/>
</dbReference>
<comment type="caution">
    <text evidence="8">The sequence shown here is derived from an EMBL/GenBank/DDBJ whole genome shotgun (WGS) entry which is preliminary data.</text>
</comment>
<keyword evidence="3 6" id="KW-0547">Nucleotide-binding</keyword>
<evidence type="ECO:0000313" key="8">
    <source>
        <dbReference type="EMBL" id="NKQ51789.1"/>
    </source>
</evidence>
<evidence type="ECO:0000313" key="9">
    <source>
        <dbReference type="Proteomes" id="UP000715441"/>
    </source>
</evidence>
<feature type="binding site" evidence="6">
    <location>
        <begin position="171"/>
        <end position="175"/>
    </location>
    <ligand>
        <name>ATP</name>
        <dbReference type="ChEBI" id="CHEBI:30616"/>
    </ligand>
</feature>
<evidence type="ECO:0000256" key="4">
    <source>
        <dbReference type="ARBA" id="ARBA00022777"/>
    </source>
</evidence>
<gene>
    <name evidence="6" type="primary">ackA</name>
    <name evidence="8" type="ORF">HFP15_02710</name>
</gene>
<keyword evidence="9" id="KW-1185">Reference proteome</keyword>
<evidence type="ECO:0000256" key="2">
    <source>
        <dbReference type="ARBA" id="ARBA00022679"/>
    </source>
</evidence>
<feature type="binding site" evidence="6">
    <location>
        <position position="14"/>
    </location>
    <ligand>
        <name>ATP</name>
        <dbReference type="ChEBI" id="CHEBI:30616"/>
    </ligand>
</feature>
<dbReference type="PIRSF" id="PIRSF000722">
    <property type="entry name" value="Acetate_prop_kin"/>
    <property type="match status" value="1"/>
</dbReference>
<comment type="caution">
    <text evidence="6">Lacks conserved residue(s) required for the propagation of feature annotation.</text>
</comment>
<protein>
    <recommendedName>
        <fullName evidence="6">Acetate kinase</fullName>
        <ecNumber evidence="6">2.7.2.1</ecNumber>
    </recommendedName>
    <alternativeName>
        <fullName evidence="6">Acetokinase</fullName>
    </alternativeName>
</protein>
<evidence type="ECO:0000256" key="1">
    <source>
        <dbReference type="ARBA" id="ARBA00008748"/>
    </source>
</evidence>
<dbReference type="InterPro" id="IPR043129">
    <property type="entry name" value="ATPase_NBD"/>
</dbReference>
<dbReference type="PROSITE" id="PS01075">
    <property type="entry name" value="ACETATE_KINASE_1"/>
    <property type="match status" value="1"/>
</dbReference>
<evidence type="ECO:0000256" key="7">
    <source>
        <dbReference type="RuleBase" id="RU003835"/>
    </source>
</evidence>
<comment type="subcellular location">
    <subcellularLocation>
        <location evidence="6">Cytoplasm</location>
    </subcellularLocation>
</comment>
<feature type="binding site" evidence="6">
    <location>
        <begin position="246"/>
        <end position="248"/>
    </location>
    <ligand>
        <name>ATP</name>
        <dbReference type="ChEBI" id="CHEBI:30616"/>
    </ligand>
</feature>
<dbReference type="InterPro" id="IPR004372">
    <property type="entry name" value="Ac/propionate_kinase"/>
</dbReference>
<dbReference type="InterPro" id="IPR023865">
    <property type="entry name" value="Aliphatic_acid_kinase_CS"/>
</dbReference>
<evidence type="ECO:0000256" key="6">
    <source>
        <dbReference type="HAMAP-Rule" id="MF_00020"/>
    </source>
</evidence>
<keyword evidence="4 6" id="KW-0418">Kinase</keyword>
<keyword evidence="6" id="KW-0963">Cytoplasm</keyword>
<comment type="similarity">
    <text evidence="1 6 7">Belongs to the acetokinase family.</text>
</comment>
<reference evidence="8 9" key="1">
    <citation type="submission" date="2020-04" db="EMBL/GenBank/DDBJ databases">
        <title>Novel species.</title>
        <authorList>
            <person name="Teo W.F.A."/>
            <person name="Lipun K."/>
            <person name="Srisuk N."/>
            <person name="Duangmal K."/>
        </authorList>
    </citation>
    <scope>NUCLEOTIDE SEQUENCE [LARGE SCALE GENOMIC DNA]</scope>
    <source>
        <strain evidence="8 9">K13G38</strain>
    </source>
</reference>
<feature type="binding site" evidence="6">
    <location>
        <position position="57"/>
    </location>
    <ligand>
        <name>substrate</name>
    </ligand>
</feature>
<name>A0ABX1IYG9_9PSEU</name>
<dbReference type="PROSITE" id="PS01076">
    <property type="entry name" value="ACETATE_KINASE_2"/>
    <property type="match status" value="1"/>
</dbReference>
<sequence>MRVLTLNPGSSSMKAALIEDGTTVGVQTWDAADAVADDRAVRAAVRRWGRPDAAAVRFVHGGSRPGPALVDDRLLRQLERLGSLAPLHQPLSAGIARLVRVTLPDLPVVACFDTSFHSGLPEAASKYPLPKAWTAQNRLRRYGFHGLSCQYATRRCAELLADDGLRILCCHIGSGVSVTAIRAGASADTSMGFTPLEGAAMATRSGSVDPGLLLYLLGTGDMDLPRLTDALYHRSGLAGMTGTSGDFREILAARASGDRDAGAAVEVYLHRLRREIGAAAMSLDRLDAVVFTGGVAEHQPWLLAELTDGLSVLGLEIDAGRLRNAGDRVISPDGAAVTLLSITAREDLELARAATALVLSGRAPGAREGRAS</sequence>